<dbReference type="PANTHER" id="PTHR30348">
    <property type="entry name" value="UNCHARACTERIZED PROTEIN YECE"/>
    <property type="match status" value="1"/>
</dbReference>
<dbReference type="AlphaFoldDB" id="A0A6J4N0A3"/>
<dbReference type="Pfam" id="PF01904">
    <property type="entry name" value="DUF72"/>
    <property type="match status" value="1"/>
</dbReference>
<protein>
    <recommendedName>
        <fullName evidence="2">DUF72 domain-containing protein</fullName>
    </recommendedName>
</protein>
<gene>
    <name evidence="1" type="ORF">AVDCRST_MAG21-894</name>
</gene>
<organism evidence="1">
    <name type="scientific">uncultured Nocardioidaceae bacterium</name>
    <dbReference type="NCBI Taxonomy" id="253824"/>
    <lineage>
        <taxon>Bacteria</taxon>
        <taxon>Bacillati</taxon>
        <taxon>Actinomycetota</taxon>
        <taxon>Actinomycetes</taxon>
        <taxon>Propionibacteriales</taxon>
        <taxon>Nocardioidaceae</taxon>
        <taxon>environmental samples</taxon>
    </lineage>
</organism>
<proteinExistence type="predicted"/>
<accession>A0A6J4N0A3</accession>
<evidence type="ECO:0000313" key="1">
    <source>
        <dbReference type="EMBL" id="CAA9373793.1"/>
    </source>
</evidence>
<dbReference type="Gene3D" id="3.20.20.410">
    <property type="entry name" value="Protein of unknown function UPF0759"/>
    <property type="match status" value="1"/>
</dbReference>
<dbReference type="PANTHER" id="PTHR30348:SF4">
    <property type="entry name" value="DUF72 DOMAIN-CONTAINING PROTEIN"/>
    <property type="match status" value="1"/>
</dbReference>
<reference evidence="1" key="1">
    <citation type="submission" date="2020-02" db="EMBL/GenBank/DDBJ databases">
        <authorList>
            <person name="Meier V. D."/>
        </authorList>
    </citation>
    <scope>NUCLEOTIDE SEQUENCE</scope>
    <source>
        <strain evidence="1">AVDCRST_MAG21</strain>
    </source>
</reference>
<dbReference type="InterPro" id="IPR002763">
    <property type="entry name" value="DUF72"/>
</dbReference>
<dbReference type="InterPro" id="IPR036520">
    <property type="entry name" value="UPF0759_sf"/>
</dbReference>
<sequence length="276" mass="30679">MADVGTIRIGISGWRYPGWRGDFYPPALPQRRELEYASDRMGAIELNGSFYSLQRATSYVSWRDGTRPGLVFAVKGGRFITHMKKLAGVETALANAYASGVLALGPKLGPMLWQLPPMLGFDADRLSAFFDLLPRTTSAAVELARGHDAKVPDPWLSTDADRPLRHALEVRHASFATAEAVELLRRHDIAFVVADTAGRWPLVQELTSDHMYVRLHGDVELYTSGYTDAALDSWAQRIQSWADTGRDVHVFFDNDVKVRAPYDAMALMQRLGLSVS</sequence>
<name>A0A6J4N0A3_9ACTN</name>
<dbReference type="EMBL" id="CADCUL010000096">
    <property type="protein sequence ID" value="CAA9373793.1"/>
    <property type="molecule type" value="Genomic_DNA"/>
</dbReference>
<evidence type="ECO:0008006" key="2">
    <source>
        <dbReference type="Google" id="ProtNLM"/>
    </source>
</evidence>
<dbReference type="SUPFAM" id="SSF117396">
    <property type="entry name" value="TM1631-like"/>
    <property type="match status" value="1"/>
</dbReference>